<evidence type="ECO:0000256" key="1">
    <source>
        <dbReference type="SAM" id="MobiDB-lite"/>
    </source>
</evidence>
<keyword evidence="3" id="KW-1185">Reference proteome</keyword>
<dbReference type="PANTHER" id="PTHR38406:SF1">
    <property type="entry name" value="TRANSCRIPTIONAL REPRESSOR OPI1"/>
    <property type="match status" value="1"/>
</dbReference>
<dbReference type="Proteomes" id="UP000077266">
    <property type="component" value="Unassembled WGS sequence"/>
</dbReference>
<gene>
    <name evidence="2" type="ORF">EXIGLDRAFT_732356</name>
</gene>
<dbReference type="AlphaFoldDB" id="A0A166B0E1"/>
<dbReference type="GO" id="GO:0006357">
    <property type="term" value="P:regulation of transcription by RNA polymerase II"/>
    <property type="evidence" value="ECO:0007669"/>
    <property type="project" value="TreeGrafter"/>
</dbReference>
<evidence type="ECO:0000313" key="2">
    <source>
        <dbReference type="EMBL" id="KZV96789.1"/>
    </source>
</evidence>
<protein>
    <submittedName>
        <fullName evidence="2">Opi1-domain-containing protein</fullName>
    </submittedName>
</protein>
<name>A0A166B0E1_EXIGL</name>
<dbReference type="GO" id="GO:0008654">
    <property type="term" value="P:phospholipid biosynthetic process"/>
    <property type="evidence" value="ECO:0007669"/>
    <property type="project" value="TreeGrafter"/>
</dbReference>
<feature type="compositionally biased region" description="Low complexity" evidence="1">
    <location>
        <begin position="231"/>
        <end position="244"/>
    </location>
</feature>
<feature type="region of interest" description="Disordered" evidence="1">
    <location>
        <begin position="168"/>
        <end position="245"/>
    </location>
</feature>
<accession>A0A166B0E1</accession>
<dbReference type="OrthoDB" id="2441642at2759"/>
<dbReference type="InParanoid" id="A0A166B0E1"/>
<feature type="compositionally biased region" description="Basic and acidic residues" evidence="1">
    <location>
        <begin position="24"/>
        <end position="33"/>
    </location>
</feature>
<dbReference type="GO" id="GO:0030968">
    <property type="term" value="P:endoplasmic reticulum unfolded protein response"/>
    <property type="evidence" value="ECO:0007669"/>
    <property type="project" value="TreeGrafter"/>
</dbReference>
<feature type="compositionally biased region" description="Basic and acidic residues" evidence="1">
    <location>
        <begin position="181"/>
        <end position="199"/>
    </location>
</feature>
<feature type="region of interest" description="Disordered" evidence="1">
    <location>
        <begin position="15"/>
        <end position="47"/>
    </location>
</feature>
<dbReference type="EMBL" id="KV425938">
    <property type="protein sequence ID" value="KZV96789.1"/>
    <property type="molecule type" value="Genomic_DNA"/>
</dbReference>
<dbReference type="GO" id="GO:0005783">
    <property type="term" value="C:endoplasmic reticulum"/>
    <property type="evidence" value="ECO:0007669"/>
    <property type="project" value="TreeGrafter"/>
</dbReference>
<dbReference type="InterPro" id="IPR013927">
    <property type="entry name" value="TF_Opi1_Ccg-8"/>
</dbReference>
<reference evidence="2 3" key="1">
    <citation type="journal article" date="2016" name="Mol. Biol. Evol.">
        <title>Comparative Genomics of Early-Diverging Mushroom-Forming Fungi Provides Insights into the Origins of Lignocellulose Decay Capabilities.</title>
        <authorList>
            <person name="Nagy L.G."/>
            <person name="Riley R."/>
            <person name="Tritt A."/>
            <person name="Adam C."/>
            <person name="Daum C."/>
            <person name="Floudas D."/>
            <person name="Sun H."/>
            <person name="Yadav J.S."/>
            <person name="Pangilinan J."/>
            <person name="Larsson K.H."/>
            <person name="Matsuura K."/>
            <person name="Barry K."/>
            <person name="Labutti K."/>
            <person name="Kuo R."/>
            <person name="Ohm R.A."/>
            <person name="Bhattacharya S.S."/>
            <person name="Shirouzu T."/>
            <person name="Yoshinaga Y."/>
            <person name="Martin F.M."/>
            <person name="Grigoriev I.V."/>
            <person name="Hibbett D.S."/>
        </authorList>
    </citation>
    <scope>NUCLEOTIDE SEQUENCE [LARGE SCALE GENOMIC DNA]</scope>
    <source>
        <strain evidence="2 3">HHB12029</strain>
    </source>
</reference>
<feature type="region of interest" description="Disordered" evidence="1">
    <location>
        <begin position="484"/>
        <end position="512"/>
    </location>
</feature>
<evidence type="ECO:0000313" key="3">
    <source>
        <dbReference type="Proteomes" id="UP000077266"/>
    </source>
</evidence>
<dbReference type="GO" id="GO:0005634">
    <property type="term" value="C:nucleus"/>
    <property type="evidence" value="ECO:0007669"/>
    <property type="project" value="TreeGrafter"/>
</dbReference>
<proteinExistence type="predicted"/>
<dbReference type="Pfam" id="PF08618">
    <property type="entry name" value="Opi1"/>
    <property type="match status" value="3"/>
</dbReference>
<dbReference type="STRING" id="1314781.A0A166B0E1"/>
<feature type="compositionally biased region" description="Low complexity" evidence="1">
    <location>
        <begin position="537"/>
        <end position="548"/>
    </location>
</feature>
<organism evidence="2 3">
    <name type="scientific">Exidia glandulosa HHB12029</name>
    <dbReference type="NCBI Taxonomy" id="1314781"/>
    <lineage>
        <taxon>Eukaryota</taxon>
        <taxon>Fungi</taxon>
        <taxon>Dikarya</taxon>
        <taxon>Basidiomycota</taxon>
        <taxon>Agaricomycotina</taxon>
        <taxon>Agaricomycetes</taxon>
        <taxon>Auriculariales</taxon>
        <taxon>Exidiaceae</taxon>
        <taxon>Exidia</taxon>
    </lineage>
</organism>
<dbReference type="GO" id="GO:0003714">
    <property type="term" value="F:transcription corepressor activity"/>
    <property type="evidence" value="ECO:0007669"/>
    <property type="project" value="InterPro"/>
</dbReference>
<feature type="compositionally biased region" description="Polar residues" evidence="1">
    <location>
        <begin position="218"/>
        <end position="229"/>
    </location>
</feature>
<dbReference type="PANTHER" id="PTHR38406">
    <property type="entry name" value="TRANSCRIPTIONAL REPRESSOR OPI1"/>
    <property type="match status" value="1"/>
</dbReference>
<sequence length="561" mass="59770">MAEMDESELIAAAALRGMRTRNSQVEHDPRTDSRSSQPTPALSLASSTSYTTLSDAAAHLTPGGHSVNLELYDADEQDIADGYDADDADMGDGGEATGDFVTRVSRVPLVNSALRVYDYSKNSSRVVKYGAEMVESSVKTISRPVIGRLPVGQLDEFACRQLDRWGSYTGRPSPDATPMQVDERSPSRSRDRGRTEERGRKRQRAPSAMSPSPDPGPSQRQAGTSNGEGSATETEQQQTAQEQAVAVRSTWHSVLLEAGGISAAVSEESMKRLKYCLQWLQYATARIDNQMEVLRDFIAAVNAQQGSGSPNSSRPSDAVISAHALKTLNDVKQDVVKTIRDVVDVVSKYAGGALPEPAKATVRAFILHLPQRWATRMQAPEGGPEMQLRPGQPPTAGVASAAAHRIMGLATESLDMMRSVTGVFKDSLDRAEAWVERLRVVGIQRQHAVEGVPPADGEGEVDFSALGPMPYGPPRGMALSIATRSTASEAAEDENAPYTGPHSPAAPLSPVGSAGSIGASLNALTLAASLQQQQTQLPYAHPGGPRFTLGGGGMDVDDDTR</sequence>
<feature type="region of interest" description="Disordered" evidence="1">
    <location>
        <begin position="537"/>
        <end position="561"/>
    </location>
</feature>